<dbReference type="Pfam" id="PF04168">
    <property type="entry name" value="Alpha-E"/>
    <property type="match status" value="1"/>
</dbReference>
<organism evidence="3 4">
    <name type="scientific">Antrihabitans stalactiti</name>
    <dbReference type="NCBI Taxonomy" id="2584121"/>
    <lineage>
        <taxon>Bacteria</taxon>
        <taxon>Bacillati</taxon>
        <taxon>Actinomycetota</taxon>
        <taxon>Actinomycetes</taxon>
        <taxon>Mycobacteriales</taxon>
        <taxon>Nocardiaceae</taxon>
        <taxon>Antrihabitans</taxon>
    </lineage>
</organism>
<evidence type="ECO:0008006" key="5">
    <source>
        <dbReference type="Google" id="ProtNLM"/>
    </source>
</evidence>
<evidence type="ECO:0000259" key="2">
    <source>
        <dbReference type="Pfam" id="PF14403"/>
    </source>
</evidence>
<comment type="caution">
    <text evidence="3">The sequence shown here is derived from an EMBL/GenBank/DDBJ whole genome shotgun (WGS) entry which is preliminary data.</text>
</comment>
<dbReference type="Pfam" id="PF14403">
    <property type="entry name" value="CP_ATPgrasp_2"/>
    <property type="match status" value="1"/>
</dbReference>
<evidence type="ECO:0000313" key="4">
    <source>
        <dbReference type="Proteomes" id="UP000535543"/>
    </source>
</evidence>
<dbReference type="Proteomes" id="UP000535543">
    <property type="component" value="Unassembled WGS sequence"/>
</dbReference>
<dbReference type="InterPro" id="IPR025841">
    <property type="entry name" value="CP_ATPgrasp_2"/>
</dbReference>
<name>A0A848KJR4_9NOCA</name>
<accession>A0A848KJR4</accession>
<dbReference type="Gene3D" id="3.30.1490.270">
    <property type="match status" value="1"/>
</dbReference>
<reference evidence="3 4" key="2">
    <citation type="submission" date="2020-06" db="EMBL/GenBank/DDBJ databases">
        <title>Antribacter stalactiti gen. nov., sp. nov., a new member of the family Nacardiaceae isolated from a cave.</title>
        <authorList>
            <person name="Kim I.S."/>
        </authorList>
    </citation>
    <scope>NUCLEOTIDE SEQUENCE [LARGE SCALE GENOMIC DNA]</scope>
    <source>
        <strain evidence="3 4">YC2-7</strain>
    </source>
</reference>
<reference evidence="3 4" key="1">
    <citation type="submission" date="2019-05" db="EMBL/GenBank/DDBJ databases">
        <authorList>
            <person name="Lee S.D."/>
        </authorList>
    </citation>
    <scope>NUCLEOTIDE SEQUENCE [LARGE SCALE GENOMIC DNA]</scope>
    <source>
        <strain evidence="3 4">YC2-7</strain>
    </source>
</reference>
<evidence type="ECO:0000259" key="1">
    <source>
        <dbReference type="Pfam" id="PF04168"/>
    </source>
</evidence>
<dbReference type="AlphaFoldDB" id="A0A848KJR4"/>
<dbReference type="Gene3D" id="3.40.50.11290">
    <property type="match status" value="1"/>
</dbReference>
<dbReference type="InterPro" id="IPR051680">
    <property type="entry name" value="ATP-dep_Glu-Cys_Ligase-2"/>
</dbReference>
<sequence>MTAHRVSKSVVESVLDDVISAYRVGGRPSAYDELIDAEGSIRGHWREVADGVAVNDAHGREPLRDRVAHLVENDGITYNEITDTKDGAPVSAPSPWLLDGLPLVLAAPDWDPLEAGLLQRTRVLDAVLADLYGPMQTVRRGLIPPELVFADPGYVRAAHGISIPGRHQLFLHGADISRSSDGEFRVIADRTQAPSGVGYALADRRVISRALPTVFGDVRPRPLSGFTQAMRLALIDAAPEGAEDPVVVVLSPGAHSETSFDQAHLATVLGFPLVESADLVVRDGHLWMRSLGTLKRVDVVLRRVDALFSDPLDLRPDSRLGVVGLVEVMRRGKVTVVNTLGSGVLENPALPRLLPRLCRELLDEDLALPSVQRYWAGDAAERSYVLAHLDTLVLERTTGEPAVLGASLTQQEREALRARIEAEPCSWVGTESPEYSSAPIESLHGVASAPVQFRMFSVSQRGGYAALNGGLGAVVSHLGPDGNVVSSAAKDVWIRAAERVKPSEAGSPSALTLPEALPLLAGAAAEPVSSPRVLDDMFWIGRYAERSEHTARLLIAMRDKIADYRHRPWLPGSDCLPVLFSAVMAYAGWSEAEFGADEADAAVRKLTVTADRAGALADSVERLQQACRSVRDQLSNDTWSVFSGVDRAIAAAQYDDTDDPVLAATAQTAVLGGMLALSGLSAESMVHDAGWYHTDIGKRVERALALTKLLSNTLTAQHGPSCERAVVESVLATTESSVTYRRRNRGQVRIAAVALLLLFDEGNPRSLIFQLDKLRSNLRALPDASGSSRAERLVEEISARLRRADPVDLEAVDADGRRADLGKLMDGIHESLRELSDVLTDKLAVPTAMQPLWGTTTGRYVP</sequence>
<protein>
    <recommendedName>
        <fullName evidence="5">DUF403 domain-containing protein</fullName>
    </recommendedName>
</protein>
<keyword evidence="4" id="KW-1185">Reference proteome</keyword>
<proteinExistence type="predicted"/>
<evidence type="ECO:0000313" key="3">
    <source>
        <dbReference type="EMBL" id="NMN96107.1"/>
    </source>
</evidence>
<dbReference type="PANTHER" id="PTHR34595:SF2">
    <property type="entry name" value="BLR2978 PROTEIN"/>
    <property type="match status" value="1"/>
</dbReference>
<dbReference type="EMBL" id="VCQU01000004">
    <property type="protein sequence ID" value="NMN96107.1"/>
    <property type="molecule type" value="Genomic_DNA"/>
</dbReference>
<gene>
    <name evidence="3" type="ORF">FGL95_13800</name>
</gene>
<dbReference type="RefSeq" id="WP_169587673.1">
    <property type="nucleotide sequence ID" value="NZ_VCQU01000004.1"/>
</dbReference>
<dbReference type="InterPro" id="IPR007296">
    <property type="entry name" value="DUF403"/>
</dbReference>
<feature type="domain" description="DUF403" evidence="1">
    <location>
        <begin position="531"/>
        <end position="841"/>
    </location>
</feature>
<dbReference type="SUPFAM" id="SSF56059">
    <property type="entry name" value="Glutathione synthetase ATP-binding domain-like"/>
    <property type="match status" value="1"/>
</dbReference>
<dbReference type="PANTHER" id="PTHR34595">
    <property type="entry name" value="BLR5612 PROTEIN"/>
    <property type="match status" value="1"/>
</dbReference>
<feature type="domain" description="Circularly permuted ATP-grasp type 2" evidence="2">
    <location>
        <begin position="102"/>
        <end position="474"/>
    </location>
</feature>